<organism evidence="11 12">
    <name type="scientific">Meripilus lineatus</name>
    <dbReference type="NCBI Taxonomy" id="2056292"/>
    <lineage>
        <taxon>Eukaryota</taxon>
        <taxon>Fungi</taxon>
        <taxon>Dikarya</taxon>
        <taxon>Basidiomycota</taxon>
        <taxon>Agaricomycotina</taxon>
        <taxon>Agaricomycetes</taxon>
        <taxon>Polyporales</taxon>
        <taxon>Meripilaceae</taxon>
        <taxon>Meripilus</taxon>
    </lineage>
</organism>
<evidence type="ECO:0000256" key="7">
    <source>
        <dbReference type="ARBA" id="ARBA00023242"/>
    </source>
</evidence>
<keyword evidence="5" id="KW-0677">Repeat</keyword>
<dbReference type="AlphaFoldDB" id="A0AAD5UT59"/>
<evidence type="ECO:0000313" key="12">
    <source>
        <dbReference type="Proteomes" id="UP001212997"/>
    </source>
</evidence>
<dbReference type="GO" id="GO:0006606">
    <property type="term" value="P:protein import into nucleus"/>
    <property type="evidence" value="ECO:0007669"/>
    <property type="project" value="InterPro"/>
</dbReference>
<dbReference type="Proteomes" id="UP001212997">
    <property type="component" value="Unassembled WGS sequence"/>
</dbReference>
<dbReference type="InterPro" id="IPR040122">
    <property type="entry name" value="Importin_beta"/>
</dbReference>
<comment type="subcellular location">
    <subcellularLocation>
        <location evidence="2">Cytoplasm</location>
    </subcellularLocation>
    <subcellularLocation>
        <location evidence="1">Nucleus</location>
    </subcellularLocation>
</comment>
<keyword evidence="7" id="KW-0539">Nucleus</keyword>
<keyword evidence="6" id="KW-0653">Protein transport</keyword>
<comment type="similarity">
    <text evidence="8">Belongs to the importin beta family. Importin beta-2 subfamily.</text>
</comment>
<feature type="domain" description="Importin subunit beta-1/Transportin-1-like TPR repeats" evidence="10">
    <location>
        <begin position="527"/>
        <end position="732"/>
    </location>
</feature>
<sequence length="913" mass="102146">MNAWEPSPAALQEILQTIIDSTDTQNTGVQRAITHKLNSFTRAPDYVAYLAYILASMPQQEDRIRTIAGYLLKNNCRLILRAQPHVIIFVKAAILHAFNDPAVMIRNAAGQDIVAFLGILEPKNWPECLQQLVNTLDTSNPDQQEAAFNVLEKACEDYPRKLDVEINGTFPLEFMIPKFLMLSEHPASKMRSHAIACLSYFVPINCQALFAHIDTFIACLFKRAGDDDPSVRRHVCQALVLLLASKPEKLMPEMANVAEYMLYSTKDPHENVALEAAEFWLTFAEDPDLAPYLHPLLGKVAPVLLDCMVYGEDDLLWLEGDVEDAAVPDKDTDIKPRHYGGGKGHGLEHEAANGDGSGKPRIGAYGEELADDEDDDEGFDEDDDDFAEEMSTEWNLRKCAAAALDVLAVRFGADLLNVLLEPLKTKLWSEDWLQRESGILALGAMAEGTPSSLRLLYLLADAIEPHLPTLVPYLVNMLGDTKPLVRSITCWTLGRYAGWCTQPISDDHKSQFFIPTLEGLLRMVLDNNKRVQEAGCSAFATFEEDAGPELAPYLEPVLRNLVFAFDKYQHKNMLILYDAVGTLADAVGNALQNPHYVEILMPPLLKKWSKLKDDDDDLVPLLECLASVTIAMSSAFLPYAGPIFERCSNIVHSSLLQYQAYQQNPDMDEPDRSFLVVALDLLSGLTQGLKMNLEAHITRSQPHLLSLLTVCLKHPQAPVRQSAYALVGDMAMNCFPLLRPYMPNIMQELILQLDPEPKVEFINEPEFQQWVHPLISRLIPILLHPKAPRSLHENAAVSIGRIGLMHPSMVAPLLPDFAQAWCQALYEIRDNEEKDSAFRGLCTLVQTNPAGIAKSLLWFCNAIVRWNHPSVELNAMFQQLLGGFKQHDAQGWQAQVSTFPLAIQERLRQRYGV</sequence>
<dbReference type="GO" id="GO:0031981">
    <property type="term" value="C:nuclear lumen"/>
    <property type="evidence" value="ECO:0007669"/>
    <property type="project" value="UniProtKB-ARBA"/>
</dbReference>
<name>A0AAD5UT59_9APHY</name>
<dbReference type="FunFam" id="1.25.10.10:FF:000028">
    <property type="entry name" value="Transportin-1 isoform 1"/>
    <property type="match status" value="1"/>
</dbReference>
<dbReference type="SUPFAM" id="SSF48371">
    <property type="entry name" value="ARM repeat"/>
    <property type="match status" value="1"/>
</dbReference>
<dbReference type="Pfam" id="PF13513">
    <property type="entry name" value="HEAT_EZ"/>
    <property type="match status" value="1"/>
</dbReference>
<feature type="region of interest" description="Disordered" evidence="9">
    <location>
        <begin position="340"/>
        <end position="381"/>
    </location>
</feature>
<protein>
    <recommendedName>
        <fullName evidence="10">Importin subunit beta-1/Transportin-1-like TPR repeats domain-containing protein</fullName>
    </recommendedName>
</protein>
<dbReference type="PANTHER" id="PTHR10527">
    <property type="entry name" value="IMPORTIN BETA"/>
    <property type="match status" value="1"/>
</dbReference>
<accession>A0AAD5UT59</accession>
<evidence type="ECO:0000313" key="11">
    <source>
        <dbReference type="EMBL" id="KAJ3477126.1"/>
    </source>
</evidence>
<evidence type="ECO:0000256" key="4">
    <source>
        <dbReference type="ARBA" id="ARBA00022490"/>
    </source>
</evidence>
<reference evidence="11" key="1">
    <citation type="submission" date="2022-07" db="EMBL/GenBank/DDBJ databases">
        <title>Genome Sequence of Physisporinus lineatus.</title>
        <authorList>
            <person name="Buettner E."/>
        </authorList>
    </citation>
    <scope>NUCLEOTIDE SEQUENCE</scope>
    <source>
        <strain evidence="11">VT162</strain>
    </source>
</reference>
<evidence type="ECO:0000256" key="3">
    <source>
        <dbReference type="ARBA" id="ARBA00022448"/>
    </source>
</evidence>
<proteinExistence type="inferred from homology"/>
<dbReference type="InterPro" id="IPR058584">
    <property type="entry name" value="IMB1_TNPO1-like_TPR"/>
</dbReference>
<comment type="caution">
    <text evidence="11">The sequence shown here is derived from an EMBL/GenBank/DDBJ whole genome shotgun (WGS) entry which is preliminary data.</text>
</comment>
<keyword evidence="4" id="KW-0963">Cytoplasm</keyword>
<evidence type="ECO:0000259" key="10">
    <source>
        <dbReference type="Pfam" id="PF25574"/>
    </source>
</evidence>
<dbReference type="Pfam" id="PF25574">
    <property type="entry name" value="TPR_IMB1"/>
    <property type="match status" value="1"/>
</dbReference>
<feature type="compositionally biased region" description="Acidic residues" evidence="9">
    <location>
        <begin position="368"/>
        <end position="381"/>
    </location>
</feature>
<evidence type="ECO:0000256" key="8">
    <source>
        <dbReference type="ARBA" id="ARBA00038423"/>
    </source>
</evidence>
<dbReference type="GO" id="GO:0005737">
    <property type="term" value="C:cytoplasm"/>
    <property type="evidence" value="ECO:0007669"/>
    <property type="project" value="UniProtKB-SubCell"/>
</dbReference>
<evidence type="ECO:0000256" key="2">
    <source>
        <dbReference type="ARBA" id="ARBA00004496"/>
    </source>
</evidence>
<dbReference type="InterPro" id="IPR011989">
    <property type="entry name" value="ARM-like"/>
</dbReference>
<gene>
    <name evidence="11" type="ORF">NLI96_g10680</name>
</gene>
<dbReference type="InterPro" id="IPR016024">
    <property type="entry name" value="ARM-type_fold"/>
</dbReference>
<dbReference type="Gene3D" id="1.25.10.10">
    <property type="entry name" value="Leucine-rich Repeat Variant"/>
    <property type="match status" value="2"/>
</dbReference>
<keyword evidence="3" id="KW-0813">Transport</keyword>
<evidence type="ECO:0000256" key="5">
    <source>
        <dbReference type="ARBA" id="ARBA00022737"/>
    </source>
</evidence>
<evidence type="ECO:0000256" key="1">
    <source>
        <dbReference type="ARBA" id="ARBA00004123"/>
    </source>
</evidence>
<evidence type="ECO:0000256" key="6">
    <source>
        <dbReference type="ARBA" id="ARBA00022927"/>
    </source>
</evidence>
<dbReference type="EMBL" id="JANAWD010000628">
    <property type="protein sequence ID" value="KAJ3477126.1"/>
    <property type="molecule type" value="Genomic_DNA"/>
</dbReference>
<keyword evidence="12" id="KW-1185">Reference proteome</keyword>
<evidence type="ECO:0000256" key="9">
    <source>
        <dbReference type="SAM" id="MobiDB-lite"/>
    </source>
</evidence>